<protein>
    <recommendedName>
        <fullName evidence="4">Transposase</fullName>
    </recommendedName>
</protein>
<dbReference type="eggNOG" id="COG3335">
    <property type="taxonomic scope" value="Bacteria"/>
</dbReference>
<evidence type="ECO:0000313" key="2">
    <source>
        <dbReference type="EMBL" id="EFE64951.2"/>
    </source>
</evidence>
<feature type="region of interest" description="Disordered" evidence="1">
    <location>
        <begin position="1"/>
        <end position="33"/>
    </location>
</feature>
<name>D5ZVF6_STRV1</name>
<evidence type="ECO:0008006" key="4">
    <source>
        <dbReference type="Google" id="ProtNLM"/>
    </source>
</evidence>
<reference evidence="3" key="1">
    <citation type="submission" date="2008-12" db="EMBL/GenBank/DDBJ databases">
        <title>Annotation of Streptomyces ghanaensis ATCC 14672.</title>
        <authorList>
            <consortium name="The Broad Institute Genome Sequencing Platform"/>
            <consortium name="Broad Institute Microbial Sequencing Center"/>
            <person name="Fischbach M."/>
            <person name="Ward D."/>
            <person name="Young S."/>
            <person name="Kodira C.D."/>
            <person name="Zeng Q."/>
            <person name="Koehrsen M."/>
            <person name="Godfrey P."/>
            <person name="Alvarado L."/>
            <person name="Berlin A.M."/>
            <person name="Borenstein D."/>
            <person name="Chen Z."/>
            <person name="Engels R."/>
            <person name="Freedman E."/>
            <person name="Gellesch M."/>
            <person name="Goldberg J."/>
            <person name="Griggs A."/>
            <person name="Gujja S."/>
            <person name="Heiman D.I."/>
            <person name="Hepburn T.A."/>
            <person name="Howarth C."/>
            <person name="Jen D."/>
            <person name="Larson L."/>
            <person name="Lewis B."/>
            <person name="Mehta T."/>
            <person name="Park D."/>
            <person name="Pearson M."/>
            <person name="Roberts A."/>
            <person name="Saif S."/>
            <person name="Shea T.D."/>
            <person name="Shenoy N."/>
            <person name="Sisk P."/>
            <person name="Stolte C."/>
            <person name="Sykes S.N."/>
            <person name="Walk T."/>
            <person name="White J."/>
            <person name="Yandava C."/>
            <person name="Straight P."/>
            <person name="Clardy J."/>
            <person name="Hung D."/>
            <person name="Kolter R."/>
            <person name="Mekalanos J."/>
            <person name="Walker S."/>
            <person name="Walsh C.T."/>
            <person name="Wieland B.L.C."/>
            <person name="Ilzarbe M."/>
            <person name="Galagan J."/>
            <person name="Nusbaum C."/>
            <person name="Birren B."/>
        </authorList>
    </citation>
    <scope>NUCLEOTIDE SEQUENCE [LARGE SCALE GENOMIC DNA]</scope>
    <source>
        <strain evidence="3">ATCC 14672 / DSM 40746 / JCM 4963 / KCTC 9882 / NRRL B-12104 / FH 1290</strain>
    </source>
</reference>
<proteinExistence type="predicted"/>
<dbReference type="eggNOG" id="COG3293">
    <property type="taxonomic scope" value="Bacteria"/>
</dbReference>
<organism evidence="2 3">
    <name type="scientific">Streptomyces viridosporus (strain ATCC 14672 / DSM 40746 / JCM 4963 / KCTC 9882 / NRRL B-12104 / FH 1290)</name>
    <name type="common">Streptomyces ghanaensis</name>
    <dbReference type="NCBI Taxonomy" id="566461"/>
    <lineage>
        <taxon>Bacteria</taxon>
        <taxon>Bacillati</taxon>
        <taxon>Actinomycetota</taxon>
        <taxon>Actinomycetes</taxon>
        <taxon>Kitasatosporales</taxon>
        <taxon>Streptomycetaceae</taxon>
        <taxon>Streptomyces</taxon>
    </lineage>
</organism>
<feature type="region of interest" description="Disordered" evidence="1">
    <location>
        <begin position="92"/>
        <end position="135"/>
    </location>
</feature>
<dbReference type="EMBL" id="DS999641">
    <property type="protein sequence ID" value="EFE64951.2"/>
    <property type="molecule type" value="Genomic_DNA"/>
</dbReference>
<feature type="compositionally biased region" description="Gly residues" evidence="1">
    <location>
        <begin position="1"/>
        <end position="10"/>
    </location>
</feature>
<evidence type="ECO:0000256" key="1">
    <source>
        <dbReference type="SAM" id="MobiDB-lite"/>
    </source>
</evidence>
<dbReference type="AlphaFoldDB" id="D5ZVF6"/>
<dbReference type="Proteomes" id="UP000003824">
    <property type="component" value="Unassembled WGS sequence"/>
</dbReference>
<evidence type="ECO:0000313" key="3">
    <source>
        <dbReference type="Proteomes" id="UP000003824"/>
    </source>
</evidence>
<accession>D5ZVF6</accession>
<sequence length="235" mass="24641">MHDGSGGAVGAGRVVDTVPAGGPADGGLGERGARGELDWSWCAIDSVSLRAAQGGPLTGPNPTDRGKPMRPGVPQRLACGYVRASTHHAVCRTGGGHGEGDRVAAPSTPGRGVQEVPDQAGPGGPAEPGRASGAGQLRCPRDPGAQNVAAGHKTVQALEKDIRAWIAAWNTGPDPSMWTKTTDEILLRSRGPRRGLFRSVPDQRPWRALTLSPKVQFFEPSQLMDHVMRPLRLVP</sequence>
<gene>
    <name evidence="2" type="ORF">SSFG_00205</name>
</gene>